<dbReference type="Gene3D" id="3.30.559.10">
    <property type="entry name" value="Chloramphenicol acetyltransferase-like domain"/>
    <property type="match status" value="2"/>
</dbReference>
<evidence type="ECO:0000256" key="3">
    <source>
        <dbReference type="ARBA" id="ARBA00023315"/>
    </source>
</evidence>
<evidence type="ECO:0000256" key="1">
    <source>
        <dbReference type="ARBA" id="ARBA00009861"/>
    </source>
</evidence>
<dbReference type="OrthoDB" id="671439at2759"/>
<sequence>MAREGKKNRVNVLVKSTLSASLPVKPGKTYPLATLDHAMAHHSLHLVFYYPAAAVAAAGMGREPLRVSLSEVLVHYPAVGGRLTRPAEAGGNWVVRCNDAGMRVLDAQVRGTMEDWWRTATPEEEKELAQWETTGEDVFLWSPFTVQISEFECGGLAIGLSCAHMYADPMCVTLLVKAWGDAHRRACIVHPPFFHSPALRARPTPNLATASVELLRRKASSAAAPAAMSTATFRFSDQSVRRCLAQLRPSCPDAAPFVALAALFWWRLKGSATASGGPQSLTLCRDIRKLLDAPLPHGFFGNALHFSAVTADLADGGWGGAAEAIRAHLDGVEEEEVWSTIDWVESRRDPATETHGEAFQMYGPELTCACLDNLFSYSAAFGAEATAPSHVAYHVGAAEGEGLILVLPAPPEQEGTLGRTVTVSLPQDQMDKIRHDPVILDLGPTVLLNSPSA</sequence>
<evidence type="ECO:0000313" key="4">
    <source>
        <dbReference type="EMBL" id="CAA7388073.1"/>
    </source>
</evidence>
<name>A0A7I8JWN2_SPIIN</name>
<keyword evidence="3" id="KW-0012">Acyltransferase</keyword>
<dbReference type="PANTHER" id="PTHR31642">
    <property type="entry name" value="TRICHOTHECENE 3-O-ACETYLTRANSFERASE"/>
    <property type="match status" value="1"/>
</dbReference>
<dbReference type="Pfam" id="PF02458">
    <property type="entry name" value="Transferase"/>
    <property type="match status" value="1"/>
</dbReference>
<keyword evidence="5" id="KW-1185">Reference proteome</keyword>
<proteinExistence type="inferred from homology"/>
<dbReference type="InterPro" id="IPR050317">
    <property type="entry name" value="Plant_Fungal_Acyltransferase"/>
</dbReference>
<reference evidence="4" key="1">
    <citation type="submission" date="2020-02" db="EMBL/GenBank/DDBJ databases">
        <authorList>
            <person name="Scholz U."/>
            <person name="Mascher M."/>
            <person name="Fiebig A."/>
        </authorList>
    </citation>
    <scope>NUCLEOTIDE SEQUENCE</scope>
</reference>
<evidence type="ECO:0000256" key="2">
    <source>
        <dbReference type="ARBA" id="ARBA00022679"/>
    </source>
</evidence>
<dbReference type="AlphaFoldDB" id="A0A7I8JWN2"/>
<keyword evidence="2" id="KW-0808">Transferase</keyword>
<protein>
    <submittedName>
        <fullName evidence="4">Uncharacterized protein</fullName>
    </submittedName>
</protein>
<organism evidence="4 5">
    <name type="scientific">Spirodela intermedia</name>
    <name type="common">Intermediate duckweed</name>
    <dbReference type="NCBI Taxonomy" id="51605"/>
    <lineage>
        <taxon>Eukaryota</taxon>
        <taxon>Viridiplantae</taxon>
        <taxon>Streptophyta</taxon>
        <taxon>Embryophyta</taxon>
        <taxon>Tracheophyta</taxon>
        <taxon>Spermatophyta</taxon>
        <taxon>Magnoliopsida</taxon>
        <taxon>Liliopsida</taxon>
        <taxon>Araceae</taxon>
        <taxon>Lemnoideae</taxon>
        <taxon>Spirodela</taxon>
    </lineage>
</organism>
<accession>A0A7I8JWN2</accession>
<dbReference type="PANTHER" id="PTHR31642:SF316">
    <property type="entry name" value="PROTEIN ECERIFERUM 26-LIKE"/>
    <property type="match status" value="1"/>
</dbReference>
<gene>
    <name evidence="4" type="ORF">SI8410_01000375</name>
</gene>
<comment type="similarity">
    <text evidence="1">Belongs to the plant acyltransferase family.</text>
</comment>
<dbReference type="Proteomes" id="UP000663760">
    <property type="component" value="Chromosome 1"/>
</dbReference>
<dbReference type="InterPro" id="IPR023213">
    <property type="entry name" value="CAT-like_dom_sf"/>
</dbReference>
<dbReference type="GO" id="GO:0016747">
    <property type="term" value="F:acyltransferase activity, transferring groups other than amino-acyl groups"/>
    <property type="evidence" value="ECO:0007669"/>
    <property type="project" value="TreeGrafter"/>
</dbReference>
<evidence type="ECO:0000313" key="5">
    <source>
        <dbReference type="Proteomes" id="UP000663760"/>
    </source>
</evidence>
<dbReference type="EMBL" id="LR746264">
    <property type="protein sequence ID" value="CAA7388073.1"/>
    <property type="molecule type" value="Genomic_DNA"/>
</dbReference>